<reference evidence="5" key="1">
    <citation type="submission" date="2021-01" db="EMBL/GenBank/DDBJ databases">
        <authorList>
            <person name="Corre E."/>
            <person name="Pelletier E."/>
            <person name="Niang G."/>
            <person name="Scheremetjew M."/>
            <person name="Finn R."/>
            <person name="Kale V."/>
            <person name="Holt S."/>
            <person name="Cochrane G."/>
            <person name="Meng A."/>
            <person name="Brown T."/>
            <person name="Cohen L."/>
        </authorList>
    </citation>
    <scope>NUCLEOTIDE SEQUENCE</scope>
    <source>
        <strain evidence="5">NY070348D</strain>
    </source>
</reference>
<dbReference type="InterPro" id="IPR011990">
    <property type="entry name" value="TPR-like_helical_dom_sf"/>
</dbReference>
<dbReference type="GO" id="GO:0072546">
    <property type="term" value="C:EMC complex"/>
    <property type="evidence" value="ECO:0007669"/>
    <property type="project" value="UniProtKB-UniRule"/>
</dbReference>
<comment type="subcellular location">
    <subcellularLocation>
        <location evidence="3">Endoplasmic reticulum membrane</location>
        <topology evidence="3">Peripheral membrane protein</topology>
        <orientation evidence="3">Cytoplasmic side</orientation>
    </subcellularLocation>
</comment>
<dbReference type="EMBL" id="HBHK01007402">
    <property type="protein sequence ID" value="CAD9673980.1"/>
    <property type="molecule type" value="Transcribed_RNA"/>
</dbReference>
<dbReference type="InterPro" id="IPR055217">
    <property type="entry name" value="TPR_EMC2"/>
</dbReference>
<accession>A0A7S2W8A2</accession>
<keyword evidence="3" id="KW-0472">Membrane</keyword>
<comment type="similarity">
    <text evidence="3">Belongs to the EMC2 family.</text>
</comment>
<dbReference type="Pfam" id="PF22890">
    <property type="entry name" value="TPR_EMC2"/>
    <property type="match status" value="1"/>
</dbReference>
<sequence length="290" mass="32025">MDTLAEMRKDNVRGNPGEIVRLGVQLLQQRGARLGSEQWNVREQVFLAALDTSQLGVCQSMLDELTLMFPSSQRVARLRGLLLEAQGLNKDAAAVYDKMLAENANNTVAMKRKVCLLMSTGHLESAITQLVKYLDVFQADGEAWKVLAQLYIEAGNWKNASFCLAEVILSNPHSYLGHLAYAESLYTLGGSPHKLLESRKYYCQSLTMKEGSSNLRALFGLVVATKAVSVFASSQSGSTKKKNDNNKMTDDEMRVNRDISSKAVQLIEGASYEKGMDELVQAAMKRLSCT</sequence>
<gene>
    <name evidence="5" type="ORF">QSP1433_LOCUS4526</name>
</gene>
<organism evidence="5">
    <name type="scientific">Mucochytrium quahogii</name>
    <dbReference type="NCBI Taxonomy" id="96639"/>
    <lineage>
        <taxon>Eukaryota</taxon>
        <taxon>Sar</taxon>
        <taxon>Stramenopiles</taxon>
        <taxon>Bigyra</taxon>
        <taxon>Labyrinthulomycetes</taxon>
        <taxon>Thraustochytrida</taxon>
        <taxon>Thraustochytriidae</taxon>
        <taxon>Mucochytrium</taxon>
    </lineage>
</organism>
<feature type="domain" description="EMC2 TPR-like" evidence="4">
    <location>
        <begin position="75"/>
        <end position="184"/>
    </location>
</feature>
<dbReference type="Gene3D" id="1.25.40.10">
    <property type="entry name" value="Tetratricopeptide repeat domain"/>
    <property type="match status" value="1"/>
</dbReference>
<proteinExistence type="inferred from homology"/>
<evidence type="ECO:0000256" key="1">
    <source>
        <dbReference type="ARBA" id="ARBA00022737"/>
    </source>
</evidence>
<dbReference type="PANTHER" id="PTHR12760">
    <property type="entry name" value="TETRATRICOPEPTIDE REPEAT PROTEIN"/>
    <property type="match status" value="1"/>
</dbReference>
<dbReference type="InterPro" id="IPR039856">
    <property type="entry name" value="EMC2-like"/>
</dbReference>
<comment type="function">
    <text evidence="3">Part of the endoplasmic reticulum membrane protein complex (EMC) that enables the energy-independent insertion into endoplasmic reticulum membranes of newly synthesized membrane proteins.</text>
</comment>
<protein>
    <recommendedName>
        <fullName evidence="3">ER membrane protein complex subunit 2</fullName>
    </recommendedName>
</protein>
<dbReference type="AlphaFoldDB" id="A0A7S2W8A2"/>
<name>A0A7S2W8A2_9STRA</name>
<evidence type="ECO:0000313" key="5">
    <source>
        <dbReference type="EMBL" id="CAD9673980.1"/>
    </source>
</evidence>
<evidence type="ECO:0000259" key="4">
    <source>
        <dbReference type="Pfam" id="PF22890"/>
    </source>
</evidence>
<evidence type="ECO:0000256" key="3">
    <source>
        <dbReference type="RuleBase" id="RU367091"/>
    </source>
</evidence>
<keyword evidence="1" id="KW-0677">Repeat</keyword>
<keyword evidence="3" id="KW-0256">Endoplasmic reticulum</keyword>
<dbReference type="SUPFAM" id="SSF48452">
    <property type="entry name" value="TPR-like"/>
    <property type="match status" value="1"/>
</dbReference>
<evidence type="ECO:0000256" key="2">
    <source>
        <dbReference type="ARBA" id="ARBA00022803"/>
    </source>
</evidence>
<comment type="subunit">
    <text evidence="3">Component of the ER membrane protein complex (EMC).</text>
</comment>
<keyword evidence="2" id="KW-0802">TPR repeat</keyword>